<dbReference type="Gene3D" id="3.50.50.60">
    <property type="entry name" value="FAD/NAD(P)-binding domain"/>
    <property type="match status" value="2"/>
</dbReference>
<keyword evidence="3" id="KW-0274">FAD</keyword>
<dbReference type="PANTHER" id="PTHR43429">
    <property type="entry name" value="PYRIDINE NUCLEOTIDE-DISULFIDE OXIDOREDUCTASE DOMAIN-CONTAINING"/>
    <property type="match status" value="1"/>
</dbReference>
<dbReference type="InterPro" id="IPR036188">
    <property type="entry name" value="FAD/NAD-bd_sf"/>
</dbReference>
<protein>
    <submittedName>
        <fullName evidence="7">NADH oxidase</fullName>
    </submittedName>
</protein>
<dbReference type="STRING" id="357809.Cphy_1533"/>
<keyword evidence="8" id="KW-1185">Reference proteome</keyword>
<dbReference type="InterPro" id="IPR050260">
    <property type="entry name" value="FAD-bd_OxRdtase"/>
</dbReference>
<dbReference type="KEGG" id="cpy:Cphy_1533"/>
<dbReference type="Proteomes" id="UP000000370">
    <property type="component" value="Chromosome"/>
</dbReference>
<dbReference type="InterPro" id="IPR023753">
    <property type="entry name" value="FAD/NAD-binding_dom"/>
</dbReference>
<reference evidence="8" key="1">
    <citation type="submission" date="2007-11" db="EMBL/GenBank/DDBJ databases">
        <title>Complete genome sequence of Clostridium phytofermentans ISDg.</title>
        <authorList>
            <person name="Leschine S.B."/>
            <person name="Warnick T.A."/>
            <person name="Blanchard J.L."/>
            <person name="Schnell D.J."/>
            <person name="Petit E.L."/>
            <person name="LaTouf W.G."/>
            <person name="Copeland A."/>
            <person name="Lucas S."/>
            <person name="Lapidus A."/>
            <person name="Barry K."/>
            <person name="Glavina del Rio T."/>
            <person name="Dalin E."/>
            <person name="Tice H."/>
            <person name="Pitluck S."/>
            <person name="Kiss H."/>
            <person name="Brettin T."/>
            <person name="Bruce D."/>
            <person name="Detter J.C."/>
            <person name="Han C."/>
            <person name="Kuske C."/>
            <person name="Schmutz J."/>
            <person name="Larimer F."/>
            <person name="Land M."/>
            <person name="Hauser L."/>
            <person name="Kyrpides N."/>
            <person name="Kim E.A."/>
            <person name="Richardson P."/>
        </authorList>
    </citation>
    <scope>NUCLEOTIDE SEQUENCE [LARGE SCALE GENOMIC DNA]</scope>
    <source>
        <strain evidence="8">ATCC 700394 / DSM 18823 / ISDg</strain>
    </source>
</reference>
<keyword evidence="2" id="KW-0285">Flavoprotein</keyword>
<feature type="domain" description="FAD/NAD(P)-binding" evidence="6">
    <location>
        <begin position="1"/>
        <end position="92"/>
    </location>
</feature>
<dbReference type="PRINTS" id="PR00368">
    <property type="entry name" value="FADPNR"/>
</dbReference>
<evidence type="ECO:0000256" key="4">
    <source>
        <dbReference type="ARBA" id="ARBA00023002"/>
    </source>
</evidence>
<name>A9KQJ4_LACP7</name>
<dbReference type="eggNOG" id="COG0446">
    <property type="taxonomic scope" value="Bacteria"/>
</dbReference>
<comment type="cofactor">
    <cofactor evidence="1">
        <name>FAD</name>
        <dbReference type="ChEBI" id="CHEBI:57692"/>
    </cofactor>
</comment>
<evidence type="ECO:0000256" key="1">
    <source>
        <dbReference type="ARBA" id="ARBA00001974"/>
    </source>
</evidence>
<dbReference type="Pfam" id="PF07992">
    <property type="entry name" value="Pyr_redox_2"/>
    <property type="match status" value="1"/>
</dbReference>
<dbReference type="EMBL" id="CP000885">
    <property type="protein sequence ID" value="ABX41907.1"/>
    <property type="molecule type" value="Genomic_DNA"/>
</dbReference>
<dbReference type="HOGENOM" id="CLU_124339_0_0_9"/>
<evidence type="ECO:0000256" key="2">
    <source>
        <dbReference type="ARBA" id="ARBA00022630"/>
    </source>
</evidence>
<gene>
    <name evidence="7" type="ordered locus">Cphy_1533</name>
</gene>
<proteinExistence type="predicted"/>
<keyword evidence="5" id="KW-0676">Redox-active center</keyword>
<dbReference type="PANTHER" id="PTHR43429:SF1">
    <property type="entry name" value="NAD(P)H SULFUR OXIDOREDUCTASE (COA-DEPENDENT)"/>
    <property type="match status" value="1"/>
</dbReference>
<keyword evidence="4" id="KW-0560">Oxidoreductase</keyword>
<dbReference type="SUPFAM" id="SSF51905">
    <property type="entry name" value="FAD/NAD(P)-binding domain"/>
    <property type="match status" value="1"/>
</dbReference>
<dbReference type="AlphaFoldDB" id="A9KQJ4"/>
<evidence type="ECO:0000256" key="3">
    <source>
        <dbReference type="ARBA" id="ARBA00022827"/>
    </source>
</evidence>
<accession>A9KQJ4</accession>
<evidence type="ECO:0000259" key="6">
    <source>
        <dbReference type="Pfam" id="PF07992"/>
    </source>
</evidence>
<sequence>MEEELTSQGVHLYLNSAVTEITENNEVKAIVNGSKFIPVDIVVIAIGVRPNTAFLKDTGIEMLPNGAIIIDEYGRTTVRDLYSAGDCATVPHQLLKKPAYIPLATSANKLGRLVGENMSGAMTAYQKTLGTICIKVLDLEAGATGLTEEQAKKLGINYGTAFVNDMNQAGYYPGQESPKERNWVFLS</sequence>
<evidence type="ECO:0000256" key="5">
    <source>
        <dbReference type="ARBA" id="ARBA00023284"/>
    </source>
</evidence>
<dbReference type="OrthoDB" id="9802028at2"/>
<organism evidence="7 8">
    <name type="scientific">Lachnoclostridium phytofermentans (strain ATCC 700394 / DSM 18823 / ISDg)</name>
    <name type="common">Clostridium phytofermentans</name>
    <dbReference type="NCBI Taxonomy" id="357809"/>
    <lineage>
        <taxon>Bacteria</taxon>
        <taxon>Bacillati</taxon>
        <taxon>Bacillota</taxon>
        <taxon>Clostridia</taxon>
        <taxon>Lachnospirales</taxon>
        <taxon>Lachnospiraceae</taxon>
    </lineage>
</organism>
<dbReference type="GO" id="GO:0016491">
    <property type="term" value="F:oxidoreductase activity"/>
    <property type="evidence" value="ECO:0007669"/>
    <property type="project" value="UniProtKB-KW"/>
</dbReference>
<evidence type="ECO:0000313" key="7">
    <source>
        <dbReference type="EMBL" id="ABX41907.1"/>
    </source>
</evidence>
<evidence type="ECO:0000313" key="8">
    <source>
        <dbReference type="Proteomes" id="UP000000370"/>
    </source>
</evidence>